<name>A0A6I6SI24_9GAMM</name>
<reference evidence="1 2" key="1">
    <citation type="submission" date="2019-01" db="EMBL/GenBank/DDBJ databases">
        <title>Complete genome of a denitifying bacterium Halomons sp. BC-M4-5.</title>
        <authorList>
            <person name="Wang L."/>
            <person name="Shao Z."/>
        </authorList>
    </citation>
    <scope>NUCLEOTIDE SEQUENCE [LARGE SCALE GENOMIC DNA]</scope>
    <source>
        <strain evidence="1 2">BC-M4-5</strain>
    </source>
</reference>
<organism evidence="1 2">
    <name type="scientific">Billgrantia tianxiuensis</name>
    <dbReference type="NCBI Taxonomy" id="2497861"/>
    <lineage>
        <taxon>Bacteria</taxon>
        <taxon>Pseudomonadati</taxon>
        <taxon>Pseudomonadota</taxon>
        <taxon>Gammaproteobacteria</taxon>
        <taxon>Oceanospirillales</taxon>
        <taxon>Halomonadaceae</taxon>
        <taxon>Billgrantia</taxon>
    </lineage>
</organism>
<dbReference type="KEGG" id="htx:EKK97_13155"/>
<dbReference type="AlphaFoldDB" id="A0A6I6SI24"/>
<proteinExistence type="predicted"/>
<evidence type="ECO:0000313" key="2">
    <source>
        <dbReference type="Proteomes" id="UP000464013"/>
    </source>
</evidence>
<sequence>MIMESSAALPDTLLHAQRMAALPTSSEHALPPVDWQTLGVADNRIPSVTPLTGWQANSPFPKRMW</sequence>
<keyword evidence="2" id="KW-1185">Reference proteome</keyword>
<protein>
    <submittedName>
        <fullName evidence="1">Uncharacterized protein</fullName>
    </submittedName>
</protein>
<gene>
    <name evidence="1" type="ORF">EKK97_13155</name>
</gene>
<dbReference type="Proteomes" id="UP000464013">
    <property type="component" value="Chromosome"/>
</dbReference>
<evidence type="ECO:0000313" key="1">
    <source>
        <dbReference type="EMBL" id="QHC50338.1"/>
    </source>
</evidence>
<accession>A0A6I6SI24</accession>
<dbReference type="RefSeq" id="WP_159552483.1">
    <property type="nucleotide sequence ID" value="NZ_CP035042.1"/>
</dbReference>
<dbReference type="EMBL" id="CP035042">
    <property type="protein sequence ID" value="QHC50338.1"/>
    <property type="molecule type" value="Genomic_DNA"/>
</dbReference>